<dbReference type="VEuPathDB" id="FungiDB:MFRU_027g00120"/>
<evidence type="ECO:0000256" key="1">
    <source>
        <dbReference type="ARBA" id="ARBA00005336"/>
    </source>
</evidence>
<reference evidence="2 3" key="1">
    <citation type="submission" date="2019-06" db="EMBL/GenBank/DDBJ databases">
        <title>Genome Sequence of the Brown Rot Fungal Pathogen Monilinia fructicola.</title>
        <authorList>
            <person name="De Miccolis Angelini R.M."/>
            <person name="Landi L."/>
            <person name="Abate D."/>
            <person name="Pollastro S."/>
            <person name="Romanazzi G."/>
            <person name="Faretra F."/>
        </authorList>
    </citation>
    <scope>NUCLEOTIDE SEQUENCE [LARGE SCALE GENOMIC DNA]</scope>
    <source>
        <strain evidence="2 3">Mfrc123</strain>
    </source>
</reference>
<organism evidence="2 3">
    <name type="scientific">Monilinia fructicola</name>
    <name type="common">Brown rot fungus</name>
    <name type="synonym">Ciboria fructicola</name>
    <dbReference type="NCBI Taxonomy" id="38448"/>
    <lineage>
        <taxon>Eukaryota</taxon>
        <taxon>Fungi</taxon>
        <taxon>Dikarya</taxon>
        <taxon>Ascomycota</taxon>
        <taxon>Pezizomycotina</taxon>
        <taxon>Leotiomycetes</taxon>
        <taxon>Helotiales</taxon>
        <taxon>Sclerotiniaceae</taxon>
        <taxon>Monilinia</taxon>
    </lineage>
</organism>
<evidence type="ECO:0000313" key="3">
    <source>
        <dbReference type="Proteomes" id="UP000322873"/>
    </source>
</evidence>
<dbReference type="CDD" id="cd04301">
    <property type="entry name" value="NAT_SF"/>
    <property type="match status" value="1"/>
</dbReference>
<dbReference type="Gene3D" id="3.40.630.30">
    <property type="match status" value="1"/>
</dbReference>
<dbReference type="PANTHER" id="PTHR30480:SF13">
    <property type="entry name" value="BETA-HEXOSAMINIDASE"/>
    <property type="match status" value="1"/>
</dbReference>
<evidence type="ECO:0008006" key="4">
    <source>
        <dbReference type="Google" id="ProtNLM"/>
    </source>
</evidence>
<evidence type="ECO:0000313" key="2">
    <source>
        <dbReference type="EMBL" id="KAA8573148.1"/>
    </source>
</evidence>
<sequence>MKESIVWFYSSTTNRIWTSSKPLTETEQPCCRYTPLHDLFSSLRTLQFWELEVVSTMSYPASVNNEYDDSMDIDEGSVSASSGISEELPDTGDVSATILRDSAGSLTKIRSLRESDVLVLLTPVVVPVSRDVTDTSDPFENGITSTHLGFIKRSHIIILCFVDRPGHQLQLEFAEILFAVRDHKPCIIMVCGDGTNMRESIPFPTVILTSGYTAEEMEAAAAVIFGEREPNSKVGLASSGSGTTEAVRPKLWAVDQWNETRDVSSVLKLWTDNLDARFSIDIEAFTSLLRRPGYAKHYVVRDPRGSEVLGFCATYLSYVDQEGERLIASLAILLVEKTFRRQGIGLSLHNHAVGQLRSTRGVIRLQLGSTFPRLLLGPLHSLSPNLTPSDEWFRRRGWTLNKKLQGQGQSVYDLILDFTKWNYRQNQQQECFNYRQSVQDDMDKVLRLVEEASIKQSNMGWYDQYLALMNVPNVKDIVLCLEGDKIIATALTYTPSCGSSISSNLPWAGRIGHDVGGVTCICVSPQRKESPIIPELLDACVKKLYRQGMRRMFFDGVAKDVDELKRLGYLAKRPKKGATLEGPSSRDELFRMICYN</sequence>
<dbReference type="PANTHER" id="PTHR30480">
    <property type="entry name" value="BETA-HEXOSAMINIDASE-RELATED"/>
    <property type="match status" value="1"/>
</dbReference>
<comment type="similarity">
    <text evidence="1">Belongs to the glycosyl hydrolase 3 family.</text>
</comment>
<name>A0A5M9JUF0_MONFR</name>
<dbReference type="Proteomes" id="UP000322873">
    <property type="component" value="Unassembled WGS sequence"/>
</dbReference>
<dbReference type="SUPFAM" id="SSF55729">
    <property type="entry name" value="Acyl-CoA N-acyltransferases (Nat)"/>
    <property type="match status" value="1"/>
</dbReference>
<dbReference type="InterPro" id="IPR016181">
    <property type="entry name" value="Acyl_CoA_acyltransferase"/>
</dbReference>
<dbReference type="EMBL" id="VICG01000004">
    <property type="protein sequence ID" value="KAA8573148.1"/>
    <property type="molecule type" value="Genomic_DNA"/>
</dbReference>
<protein>
    <recommendedName>
        <fullName evidence="4">N-acetyltransferase domain-containing protein</fullName>
    </recommendedName>
</protein>
<dbReference type="AlphaFoldDB" id="A0A5M9JUF0"/>
<gene>
    <name evidence="2" type="ORF">EYC84_003663</name>
</gene>
<accession>A0A5M9JUF0</accession>
<dbReference type="InterPro" id="IPR050226">
    <property type="entry name" value="NagZ_Beta-hexosaminidase"/>
</dbReference>
<keyword evidence="3" id="KW-1185">Reference proteome</keyword>
<comment type="caution">
    <text evidence="2">The sequence shown here is derived from an EMBL/GenBank/DDBJ whole genome shotgun (WGS) entry which is preliminary data.</text>
</comment>
<proteinExistence type="inferred from homology"/>
<dbReference type="GO" id="GO:0009254">
    <property type="term" value="P:peptidoglycan turnover"/>
    <property type="evidence" value="ECO:0007669"/>
    <property type="project" value="TreeGrafter"/>
</dbReference>